<protein>
    <recommendedName>
        <fullName evidence="1">GPI inositol-deacylase PGAP1-like alpha/beta domain-containing protein</fullName>
    </recommendedName>
</protein>
<evidence type="ECO:0000259" key="1">
    <source>
        <dbReference type="Pfam" id="PF07819"/>
    </source>
</evidence>
<organism evidence="2 3">
    <name type="scientific">Blastococcus saxobsidens (strain DD2)</name>
    <dbReference type="NCBI Taxonomy" id="1146883"/>
    <lineage>
        <taxon>Bacteria</taxon>
        <taxon>Bacillati</taxon>
        <taxon>Actinomycetota</taxon>
        <taxon>Actinomycetes</taxon>
        <taxon>Geodermatophilales</taxon>
        <taxon>Geodermatophilaceae</taxon>
        <taxon>Blastococcus</taxon>
    </lineage>
</organism>
<dbReference type="GO" id="GO:0016788">
    <property type="term" value="F:hydrolase activity, acting on ester bonds"/>
    <property type="evidence" value="ECO:0007669"/>
    <property type="project" value="InterPro"/>
</dbReference>
<dbReference type="eggNOG" id="COG1075">
    <property type="taxonomic scope" value="Bacteria"/>
</dbReference>
<dbReference type="SUPFAM" id="SSF53474">
    <property type="entry name" value="alpha/beta-Hydrolases"/>
    <property type="match status" value="1"/>
</dbReference>
<dbReference type="HOGENOM" id="CLU_036798_0_0_11"/>
<dbReference type="Gene3D" id="3.40.50.1820">
    <property type="entry name" value="alpha/beta hydrolase"/>
    <property type="match status" value="1"/>
</dbReference>
<dbReference type="InterPro" id="IPR012908">
    <property type="entry name" value="PGAP1-ab_dom-like"/>
</dbReference>
<dbReference type="EMBL" id="FO117623">
    <property type="protein sequence ID" value="CCG02681.1"/>
    <property type="molecule type" value="Genomic_DNA"/>
</dbReference>
<reference evidence="2 3" key="1">
    <citation type="journal article" date="2012" name="J. Bacteriol.">
        <title>Genome Sequence of Blastococcus saxobsidens DD2, a Stone-Inhabiting Bacterium.</title>
        <authorList>
            <person name="Chouaia B."/>
            <person name="Crotti E."/>
            <person name="Brusetti L."/>
            <person name="Daffonchio D."/>
            <person name="Essoussi I."/>
            <person name="Nouioui I."/>
            <person name="Sbissi I."/>
            <person name="Ghodhbane-Gtari F."/>
            <person name="Gtari M."/>
            <person name="Vacherie B."/>
            <person name="Barbe V."/>
            <person name="Medigue C."/>
            <person name="Gury J."/>
            <person name="Pujic P."/>
            <person name="Normand P."/>
        </authorList>
    </citation>
    <scope>NUCLEOTIDE SEQUENCE [LARGE SCALE GENOMIC DNA]</scope>
    <source>
        <strain evidence="2 3">DD2</strain>
    </source>
</reference>
<evidence type="ECO:0000313" key="2">
    <source>
        <dbReference type="EMBL" id="CCG02681.1"/>
    </source>
</evidence>
<feature type="domain" description="GPI inositol-deacylase PGAP1-like alpha/beta" evidence="1">
    <location>
        <begin position="312"/>
        <end position="387"/>
    </location>
</feature>
<accession>H6RP20</accession>
<dbReference type="Pfam" id="PF07819">
    <property type="entry name" value="PGAP1"/>
    <property type="match status" value="1"/>
</dbReference>
<sequence>MSGGAGGLEAELADLAVLGRSSLGLAELLAATGGTCSGMLTDPDLLASALLDPAGVVRFEAALLEVLHGPQGLTALAVRFTARAAVLQAAAAAYEAADAALAELADDLHWAAGYFPAATLAGLVTLGVGQFLADPAGTVGEIDALIDDPERWLTQHPGLVDHAVSTAPGLASRATAMTGGLLSPWLGGSDVRAAARRLGHLWPDGRPVVTPLPDDQRGPVTRPPTNVSDLLVALDLRAVRSSAGEDQISVRVISRADGSRAYIVDIPGTRNWSPPSGSVNPPTHDLGTNVRVLGGDTTTRQAAVAEALRRAGAGSSDPVMLVGHSQGGMVAAQAAHDAGTAAFPYDVRSVLAVGSPVARADVPSSVQMLALENAHDVVPHLDGRANDDDPNVTTVTFQTQYGSVGENHGINSAYLGAARIVDRSDDPSIAAYRASAAPFFALPGADAEVVAHVYSIGRR</sequence>
<dbReference type="STRING" id="1146883.BLASA_1762"/>
<keyword evidence="3" id="KW-1185">Reference proteome</keyword>
<dbReference type="KEGG" id="bsd:BLASA_1762"/>
<name>H6RP20_BLASD</name>
<proteinExistence type="predicted"/>
<reference evidence="3" key="2">
    <citation type="submission" date="2012-02" db="EMBL/GenBank/DDBJ databases">
        <title>Complete genome sequence of Blastococcus saxobsidens strain DD2.</title>
        <authorList>
            <person name="Genoscope."/>
        </authorList>
    </citation>
    <scope>NUCLEOTIDE SEQUENCE [LARGE SCALE GENOMIC DNA]</scope>
    <source>
        <strain evidence="3">DD2</strain>
    </source>
</reference>
<dbReference type="AlphaFoldDB" id="H6RP20"/>
<evidence type="ECO:0000313" key="3">
    <source>
        <dbReference type="Proteomes" id="UP000007517"/>
    </source>
</evidence>
<dbReference type="Proteomes" id="UP000007517">
    <property type="component" value="Chromosome"/>
</dbReference>
<gene>
    <name evidence="2" type="ordered locus">BLASA_1762</name>
</gene>
<dbReference type="InterPro" id="IPR029058">
    <property type="entry name" value="AB_hydrolase_fold"/>
</dbReference>